<dbReference type="EMBL" id="FMBI01000030">
    <property type="protein sequence ID" value="SCC37887.1"/>
    <property type="molecule type" value="Genomic_DNA"/>
</dbReference>
<reference evidence="1 2" key="1">
    <citation type="submission" date="2016-08" db="EMBL/GenBank/DDBJ databases">
        <authorList>
            <person name="Seilhamer J.J."/>
        </authorList>
    </citation>
    <scope>NUCLEOTIDE SEQUENCE [LARGE SCALE GENOMIC DNA]</scope>
    <source>
        <strain evidence="1 2">IEBC_T61001</strain>
    </source>
</reference>
<organism evidence="1 2">
    <name type="scientific">Bacillus thuringiensis</name>
    <dbReference type="NCBI Taxonomy" id="1428"/>
    <lineage>
        <taxon>Bacteria</taxon>
        <taxon>Bacillati</taxon>
        <taxon>Bacillota</taxon>
        <taxon>Bacilli</taxon>
        <taxon>Bacillales</taxon>
        <taxon>Bacillaceae</taxon>
        <taxon>Bacillus</taxon>
        <taxon>Bacillus cereus group</taxon>
    </lineage>
</organism>
<gene>
    <name evidence="1" type="ORF">BTT61001_02847</name>
</gene>
<evidence type="ECO:0000313" key="1">
    <source>
        <dbReference type="EMBL" id="SCC37887.1"/>
    </source>
</evidence>
<proteinExistence type="predicted"/>
<name>A0A1C4E2N3_BACTU</name>
<sequence length="9" mass="1060">MFNAEAIQH</sequence>
<accession>A0A1C4E2N3</accession>
<dbReference type="Proteomes" id="UP000195991">
    <property type="component" value="Unassembled WGS sequence"/>
</dbReference>
<evidence type="ECO:0000313" key="2">
    <source>
        <dbReference type="Proteomes" id="UP000195991"/>
    </source>
</evidence>
<protein>
    <submittedName>
        <fullName evidence="1">Uncharacterized protein</fullName>
    </submittedName>
</protein>